<sequence length="478" mass="54486">MVRHMKILVYLVKVSFLERSLRQAYRKLTFSDYKISGYGPKIAYILMLIASKLGVVTSLRELYLSGKVSKPNDTTPSKLYDAHVLHLSMNRVYDLPDVEVSLQRKKTVNVLVPAFDFASISAGFFGVFQVARYFKTCGHNVRLVLFDNFYFNLAEFEKKFQSYPGMENLFTELEIEYIGDRKSPLQISSDDVCIATVWYSAYFARKITEYTTPKKFVYLIQDYESAFFPGGSFFSLAEATYSFDYFALFSSESLMNYFLNNDIGGIRKRELYYIFFNNACSAKLLSKEEFFKINKTKNKRKLVFYSRPIVNRNMFELTALAIAEAFNRGILDPDKWDCIGMGLGDAKVQMESGITSTVLPRMNLKEYIDKVAEFDICVTLMASPHPSMIPMDLAGSGAIVVTNTFHTKTSSYFSSISRNIISSPPTLPDLLDAIAKAAIRCEDIASRYENAQGMNYPRNWSEVFGPSHRDFVSLALKN</sequence>
<dbReference type="Gene3D" id="3.40.50.11090">
    <property type="match status" value="1"/>
</dbReference>
<feature type="domain" description="WsaF C-terminal" evidence="2">
    <location>
        <begin position="300"/>
        <end position="434"/>
    </location>
</feature>
<dbReference type="InterPro" id="IPR055050">
    <property type="entry name" value="WsaF_C"/>
</dbReference>
<comment type="caution">
    <text evidence="3">The sequence shown here is derived from an EMBL/GenBank/DDBJ whole genome shotgun (WGS) entry which is preliminary data.</text>
</comment>
<reference evidence="3" key="1">
    <citation type="journal article" date="2016" name="Int. J. Mol. Sci.">
        <title>Comparative genomics of the extreme acidophile Acidithiobacillus thiooxidans reveals intraspecific divergence and niche adaptation.</title>
        <authorList>
            <person name="Zhang X."/>
            <person name="Feng X."/>
            <person name="Tao J."/>
            <person name="Ma L."/>
            <person name="Xiao Y."/>
            <person name="Liang Y."/>
            <person name="Liu X."/>
            <person name="Yin H."/>
        </authorList>
    </citation>
    <scope>NUCLEOTIDE SEQUENCE [LARGE SCALE GENOMIC DNA]</scope>
    <source>
        <strain evidence="3">A02</strain>
    </source>
</reference>
<accession>A0A1C2J9R7</accession>
<organism evidence="3">
    <name type="scientific">Acidithiobacillus thiooxidans</name>
    <name type="common">Thiobacillus thiooxidans</name>
    <dbReference type="NCBI Taxonomy" id="930"/>
    <lineage>
        <taxon>Bacteria</taxon>
        <taxon>Pseudomonadati</taxon>
        <taxon>Pseudomonadota</taxon>
        <taxon>Acidithiobacillia</taxon>
        <taxon>Acidithiobacillales</taxon>
        <taxon>Acidithiobacillaceae</taxon>
        <taxon>Acidithiobacillus</taxon>
    </lineage>
</organism>
<dbReference type="Pfam" id="PF22772">
    <property type="entry name" value="WsaF_C"/>
    <property type="match status" value="1"/>
</dbReference>
<dbReference type="AlphaFoldDB" id="A0A1C2J9R7"/>
<feature type="domain" description="WsaF N-terminal" evidence="1">
    <location>
        <begin position="108"/>
        <end position="245"/>
    </location>
</feature>
<dbReference type="Pfam" id="PF21374">
    <property type="entry name" value="WsaF_N"/>
    <property type="match status" value="1"/>
</dbReference>
<dbReference type="GO" id="GO:0030247">
    <property type="term" value="F:polysaccharide binding"/>
    <property type="evidence" value="ECO:0007669"/>
    <property type="project" value="InterPro"/>
</dbReference>
<evidence type="ECO:0000259" key="2">
    <source>
        <dbReference type="Pfam" id="PF22772"/>
    </source>
</evidence>
<dbReference type="Gene3D" id="3.40.50.2000">
    <property type="entry name" value="Glycogen Phosphorylase B"/>
    <property type="match status" value="1"/>
</dbReference>
<name>A0A1C2J9R7_ACITH</name>
<proteinExistence type="predicted"/>
<protein>
    <recommendedName>
        <fullName evidence="4">Glycosyl transferase family 1 domain-containing protein</fullName>
    </recommendedName>
</protein>
<dbReference type="Proteomes" id="UP000094893">
    <property type="component" value="Unassembled WGS sequence"/>
</dbReference>
<evidence type="ECO:0000259" key="1">
    <source>
        <dbReference type="Pfam" id="PF21374"/>
    </source>
</evidence>
<evidence type="ECO:0000313" key="3">
    <source>
        <dbReference type="EMBL" id="OCX76214.1"/>
    </source>
</evidence>
<dbReference type="EMBL" id="LWSA01000028">
    <property type="protein sequence ID" value="OCX76214.1"/>
    <property type="molecule type" value="Genomic_DNA"/>
</dbReference>
<gene>
    <name evidence="3" type="ORF">A6P07_02665</name>
</gene>
<dbReference type="InterPro" id="IPR048510">
    <property type="entry name" value="WsaF_N"/>
</dbReference>
<evidence type="ECO:0008006" key="4">
    <source>
        <dbReference type="Google" id="ProtNLM"/>
    </source>
</evidence>